<dbReference type="Proteomes" id="UP001161247">
    <property type="component" value="Chromosome 4"/>
</dbReference>
<accession>A0AAV1D9S1</accession>
<dbReference type="PANTHER" id="PTHR31109:SF2">
    <property type="entry name" value="RIBOSOME BIOGENESIS PROTEIN SLX9 HOMOLOG"/>
    <property type="match status" value="1"/>
</dbReference>
<protein>
    <submittedName>
        <fullName evidence="5">OLC1v1003298C1</fullName>
    </submittedName>
</protein>
<comment type="similarity">
    <text evidence="2">Belongs to the SLX9 family.</text>
</comment>
<sequence>MGKPSSSRKEAAATRAERKFEKKVQFYEKVRDTVASLTAQKAIAKKKKRSHQKKLKPYDLTSLSEFLPEFNASQQKPPTTLKLNSKRRQNQVLKEGQQLNTVLNHPAFQSDPLGAIYKHLQNTQPLTDKQPKAKDNKNGQRKAKKKKSKASKGPQSMEL</sequence>
<evidence type="ECO:0000256" key="1">
    <source>
        <dbReference type="ARBA" id="ARBA00004604"/>
    </source>
</evidence>
<organism evidence="5 6">
    <name type="scientific">Oldenlandia corymbosa var. corymbosa</name>
    <dbReference type="NCBI Taxonomy" id="529605"/>
    <lineage>
        <taxon>Eukaryota</taxon>
        <taxon>Viridiplantae</taxon>
        <taxon>Streptophyta</taxon>
        <taxon>Embryophyta</taxon>
        <taxon>Tracheophyta</taxon>
        <taxon>Spermatophyta</taxon>
        <taxon>Magnoliopsida</taxon>
        <taxon>eudicotyledons</taxon>
        <taxon>Gunneridae</taxon>
        <taxon>Pentapetalae</taxon>
        <taxon>asterids</taxon>
        <taxon>lamiids</taxon>
        <taxon>Gentianales</taxon>
        <taxon>Rubiaceae</taxon>
        <taxon>Rubioideae</taxon>
        <taxon>Spermacoceae</taxon>
        <taxon>Hedyotis-Oldenlandia complex</taxon>
        <taxon>Oldenlandia</taxon>
    </lineage>
</organism>
<dbReference type="PANTHER" id="PTHR31109">
    <property type="entry name" value="PROTEIN FAM207A"/>
    <property type="match status" value="1"/>
</dbReference>
<name>A0AAV1D9S1_OLDCO</name>
<dbReference type="GO" id="GO:0005730">
    <property type="term" value="C:nucleolus"/>
    <property type="evidence" value="ECO:0007669"/>
    <property type="project" value="UniProtKB-SubCell"/>
</dbReference>
<evidence type="ECO:0000256" key="2">
    <source>
        <dbReference type="ARBA" id="ARBA00011022"/>
    </source>
</evidence>
<gene>
    <name evidence="5" type="ORF">OLC1_LOCUS13494</name>
</gene>
<dbReference type="GO" id="GO:0030686">
    <property type="term" value="C:90S preribosome"/>
    <property type="evidence" value="ECO:0007669"/>
    <property type="project" value="InterPro"/>
</dbReference>
<dbReference type="GO" id="GO:0030688">
    <property type="term" value="C:preribosome, small subunit precursor"/>
    <property type="evidence" value="ECO:0007669"/>
    <property type="project" value="InterPro"/>
</dbReference>
<keyword evidence="3" id="KW-0539">Nucleus</keyword>
<reference evidence="5" key="1">
    <citation type="submission" date="2023-03" db="EMBL/GenBank/DDBJ databases">
        <authorList>
            <person name="Julca I."/>
        </authorList>
    </citation>
    <scope>NUCLEOTIDE SEQUENCE</scope>
</reference>
<evidence type="ECO:0000313" key="5">
    <source>
        <dbReference type="EMBL" id="CAI9104594.1"/>
    </source>
</evidence>
<dbReference type="AlphaFoldDB" id="A0AAV1D9S1"/>
<feature type="region of interest" description="Disordered" evidence="4">
    <location>
        <begin position="113"/>
        <end position="159"/>
    </location>
</feature>
<keyword evidence="6" id="KW-1185">Reference proteome</keyword>
<evidence type="ECO:0000256" key="3">
    <source>
        <dbReference type="ARBA" id="ARBA00023242"/>
    </source>
</evidence>
<dbReference type="InterPro" id="IPR028160">
    <property type="entry name" value="Slx9-like"/>
</dbReference>
<evidence type="ECO:0000256" key="4">
    <source>
        <dbReference type="SAM" id="MobiDB-lite"/>
    </source>
</evidence>
<feature type="compositionally biased region" description="Basic and acidic residues" evidence="4">
    <location>
        <begin position="129"/>
        <end position="138"/>
    </location>
</feature>
<dbReference type="GO" id="GO:0000462">
    <property type="term" value="P:maturation of SSU-rRNA from tricistronic rRNA transcript (SSU-rRNA, 5.8S rRNA, LSU-rRNA)"/>
    <property type="evidence" value="ECO:0007669"/>
    <property type="project" value="InterPro"/>
</dbReference>
<proteinExistence type="inferred from homology"/>
<dbReference type="Pfam" id="PF15341">
    <property type="entry name" value="SLX9"/>
    <property type="match status" value="1"/>
</dbReference>
<dbReference type="EMBL" id="OX459121">
    <property type="protein sequence ID" value="CAI9104594.1"/>
    <property type="molecule type" value="Genomic_DNA"/>
</dbReference>
<evidence type="ECO:0000313" key="6">
    <source>
        <dbReference type="Proteomes" id="UP001161247"/>
    </source>
</evidence>
<comment type="subcellular location">
    <subcellularLocation>
        <location evidence="1">Nucleus</location>
        <location evidence="1">Nucleolus</location>
    </subcellularLocation>
</comment>
<feature type="compositionally biased region" description="Basic residues" evidence="4">
    <location>
        <begin position="139"/>
        <end position="150"/>
    </location>
</feature>